<sequence length="270" mass="31891">MCKTQINLNEQDVQYLKDWFFHYVQSFKNGDKNIQENIILKENHTMQVCKEIINIGKQVELNNDELRLSEVIALFHDIGRFEQYARFKTFADKKSVNHAELGVQILKDNKVLNRLDESMQSLILRTILYHNRAILPEKETDTCLFYTKLLRDADKLDIWRVVTDYYKQKNGKKNVALELELPNTSGISEEVYHDLTNGSIVDSKHVKNLNDFKLLQMGWVFDINFDATFHCIRSRHYIEMIDDALPKSIEIQNIVRMIQMYLDKQIKEKA</sequence>
<dbReference type="PROSITE" id="PS51831">
    <property type="entry name" value="HD"/>
    <property type="match status" value="1"/>
</dbReference>
<dbReference type="SUPFAM" id="SSF109604">
    <property type="entry name" value="HD-domain/PDEase-like"/>
    <property type="match status" value="1"/>
</dbReference>
<protein>
    <submittedName>
        <fullName evidence="2">Metal-dependent phosphohydrolase</fullName>
    </submittedName>
</protein>
<dbReference type="GO" id="GO:0016787">
    <property type="term" value="F:hydrolase activity"/>
    <property type="evidence" value="ECO:0007669"/>
    <property type="project" value="UniProtKB-KW"/>
</dbReference>
<evidence type="ECO:0000259" key="1">
    <source>
        <dbReference type="PROSITE" id="PS51831"/>
    </source>
</evidence>
<dbReference type="Proteomes" id="UP000218267">
    <property type="component" value="Chromosome"/>
</dbReference>
<evidence type="ECO:0000313" key="2">
    <source>
        <dbReference type="EMBL" id="BAX81454.1"/>
    </source>
</evidence>
<dbReference type="EMBL" id="AP018042">
    <property type="protein sequence ID" value="BAX81454.1"/>
    <property type="molecule type" value="Genomic_DNA"/>
</dbReference>
<keyword evidence="2" id="KW-0378">Hydrolase</keyword>
<gene>
    <name evidence="2" type="ORF">ALGA_3154</name>
</gene>
<feature type="domain" description="HD" evidence="1">
    <location>
        <begin position="41"/>
        <end position="159"/>
    </location>
</feature>
<evidence type="ECO:0000313" key="3">
    <source>
        <dbReference type="Proteomes" id="UP000218267"/>
    </source>
</evidence>
<organism evidence="2 3">
    <name type="scientific">Labilibaculum antarcticum</name>
    <dbReference type="NCBI Taxonomy" id="1717717"/>
    <lineage>
        <taxon>Bacteria</taxon>
        <taxon>Pseudomonadati</taxon>
        <taxon>Bacteroidota</taxon>
        <taxon>Bacteroidia</taxon>
        <taxon>Marinilabiliales</taxon>
        <taxon>Marinifilaceae</taxon>
        <taxon>Labilibaculum</taxon>
    </lineage>
</organism>
<dbReference type="InterPro" id="IPR006675">
    <property type="entry name" value="HDIG_dom"/>
</dbReference>
<name>A0A1Y1CME3_9BACT</name>
<dbReference type="Gene3D" id="1.10.3210.10">
    <property type="entry name" value="Hypothetical protein af1432"/>
    <property type="match status" value="1"/>
</dbReference>
<dbReference type="InterPro" id="IPR003607">
    <property type="entry name" value="HD/PDEase_dom"/>
</dbReference>
<dbReference type="NCBIfam" id="TIGR00277">
    <property type="entry name" value="HDIG"/>
    <property type="match status" value="1"/>
</dbReference>
<dbReference type="OrthoDB" id="247014at2"/>
<reference evidence="3" key="2">
    <citation type="journal article" date="2020" name="Antonie Van Leeuwenhoek">
        <title>Labilibaculum antarcticum sp. nov., a novel facultative anaerobic, psychrotorelant bacterium isolated from marine sediment of Antarctica.</title>
        <authorList>
            <person name="Watanabe M."/>
            <person name="Kojima H."/>
            <person name="Fukui M."/>
        </authorList>
    </citation>
    <scope>NUCLEOTIDE SEQUENCE [LARGE SCALE GENOMIC DNA]</scope>
    <source>
        <strain evidence="3">SPP2</strain>
    </source>
</reference>
<dbReference type="AlphaFoldDB" id="A0A1Y1CME3"/>
<dbReference type="Pfam" id="PF01966">
    <property type="entry name" value="HD"/>
    <property type="match status" value="1"/>
</dbReference>
<dbReference type="KEGG" id="mbas:ALGA_3154"/>
<accession>A0A1Y1CME3</accession>
<proteinExistence type="predicted"/>
<keyword evidence="3" id="KW-1185">Reference proteome</keyword>
<dbReference type="InterPro" id="IPR006674">
    <property type="entry name" value="HD_domain"/>
</dbReference>
<dbReference type="CDD" id="cd00077">
    <property type="entry name" value="HDc"/>
    <property type="match status" value="1"/>
</dbReference>
<dbReference type="RefSeq" id="WP_096430871.1">
    <property type="nucleotide sequence ID" value="NZ_AP018042.1"/>
</dbReference>
<reference evidence="2 3" key="1">
    <citation type="journal article" date="2018" name="Mar. Genomics">
        <title>Complete genome sequence of Marinifilaceae bacterium strain SPP2, isolated from the Antarctic marine sediment.</title>
        <authorList>
            <person name="Watanabe M."/>
            <person name="Kojima H."/>
            <person name="Fukui M."/>
        </authorList>
    </citation>
    <scope>NUCLEOTIDE SEQUENCE [LARGE SCALE GENOMIC DNA]</scope>
    <source>
        <strain evidence="2 3">SPP2</strain>
    </source>
</reference>